<comment type="caution">
    <text evidence="5">The sequence shown here is derived from an EMBL/GenBank/DDBJ whole genome shotgun (WGS) entry which is preliminary data.</text>
</comment>
<feature type="domain" description="Peptidase S9 prolyl oligopeptidase catalytic" evidence="4">
    <location>
        <begin position="504"/>
        <end position="661"/>
    </location>
</feature>
<proteinExistence type="predicted"/>
<organism evidence="5 6">
    <name type="scientific">Asticcacaulis currens</name>
    <dbReference type="NCBI Taxonomy" id="2984210"/>
    <lineage>
        <taxon>Bacteria</taxon>
        <taxon>Pseudomonadati</taxon>
        <taxon>Pseudomonadota</taxon>
        <taxon>Alphaproteobacteria</taxon>
        <taxon>Caulobacterales</taxon>
        <taxon>Caulobacteraceae</taxon>
        <taxon>Asticcacaulis</taxon>
    </lineage>
</organism>
<dbReference type="PANTHER" id="PTHR42776:SF27">
    <property type="entry name" value="DIPEPTIDYL PEPTIDASE FAMILY MEMBER 6"/>
    <property type="match status" value="1"/>
</dbReference>
<feature type="signal peptide" evidence="3">
    <location>
        <begin position="1"/>
        <end position="30"/>
    </location>
</feature>
<reference evidence="5 6" key="1">
    <citation type="submission" date="2023-01" db="EMBL/GenBank/DDBJ databases">
        <title>Novel species of the genus Asticcacaulis isolated from rivers.</title>
        <authorList>
            <person name="Lu H."/>
        </authorList>
    </citation>
    <scope>NUCLEOTIDE SEQUENCE [LARGE SCALE GENOMIC DNA]</scope>
    <source>
        <strain evidence="5 6">DXS10W</strain>
    </source>
</reference>
<evidence type="ECO:0000256" key="2">
    <source>
        <dbReference type="ARBA" id="ARBA00022825"/>
    </source>
</evidence>
<dbReference type="EMBL" id="JAQQKW010000002">
    <property type="protein sequence ID" value="MDC7693503.1"/>
    <property type="molecule type" value="Genomic_DNA"/>
</dbReference>
<name>A0ABT5IBI5_9CAUL</name>
<dbReference type="Proteomes" id="UP001216595">
    <property type="component" value="Unassembled WGS sequence"/>
</dbReference>
<dbReference type="InterPro" id="IPR011659">
    <property type="entry name" value="WD40"/>
</dbReference>
<dbReference type="Gene3D" id="2.120.10.30">
    <property type="entry name" value="TolB, C-terminal domain"/>
    <property type="match status" value="1"/>
</dbReference>
<dbReference type="InterPro" id="IPR011042">
    <property type="entry name" value="6-blade_b-propeller_TolB-like"/>
</dbReference>
<evidence type="ECO:0000256" key="3">
    <source>
        <dbReference type="SAM" id="SignalP"/>
    </source>
</evidence>
<dbReference type="Gene3D" id="3.40.50.1820">
    <property type="entry name" value="alpha/beta hydrolase"/>
    <property type="match status" value="1"/>
</dbReference>
<keyword evidence="3" id="KW-0732">Signal</keyword>
<dbReference type="PROSITE" id="PS51257">
    <property type="entry name" value="PROKAR_LIPOPROTEIN"/>
    <property type="match status" value="1"/>
</dbReference>
<evidence type="ECO:0000313" key="5">
    <source>
        <dbReference type="EMBL" id="MDC7693503.1"/>
    </source>
</evidence>
<dbReference type="SUPFAM" id="SSF82171">
    <property type="entry name" value="DPP6 N-terminal domain-like"/>
    <property type="match status" value="1"/>
</dbReference>
<evidence type="ECO:0000313" key="6">
    <source>
        <dbReference type="Proteomes" id="UP001216595"/>
    </source>
</evidence>
<keyword evidence="2" id="KW-0645">Protease</keyword>
<dbReference type="InterPro" id="IPR029058">
    <property type="entry name" value="AB_hydrolase_fold"/>
</dbReference>
<dbReference type="RefSeq" id="WP_272740265.1">
    <property type="nucleotide sequence ID" value="NZ_JAQQKW010000002.1"/>
</dbReference>
<sequence length="695" mass="77101">MRSSKFWCPGAISVGALLAALGCLPPVAFAAAQEAPPVTADVLVRLVDIGTMSASETTPLLSLSPDGRYIAFQVRQADPVTNRYTFRMVIKAIDDAADPIVVDVGGEYLFWTIPSWGYARNAPSGANLTIQPRWSPSGTHLAYLRQDQGRVRVWRAGIKREGATPVIEETYDIEDVQWLDDTRLVYAGRPGFAEAEADIEREGRQGWVFDGRFHPLTGSRPRVLEPIPVVYQVMDLQAGTRRAATPEEVAKLSEKPDPLRAVVGRTAFSVGRTDPENINAPTTLIAQRRDAEPVRCVEEACQNITRIWGDATGNSLYFLRREGWANNEMALYRMPADGLNPVRIWHSTGLLQGCERQSTHLICAQEAALQPRRLVNLDLTSGQMSPLYDPNPDWARYCLPKVERLTIKNRNGIEVFSDLVLPPDYKPGTRLPLVIVQYSSRGFLRGGTGDENPILPLATAGFAVLSFHSPRSEASFQRFTSPIAQSKADYTDWRSRWNILHTLEDLIDVLDKRGLIDPARVGLTGLSDGATTVHFGLINSDRFAAAVTSSCCTDSFTASVMNGPRLSKALQAYGIETDQADDEPFWRSTSFVVNADRIHTPLLIQSADEEYLGALPGVAALTGAGRPVELIVYPNEHHVKWQPAHRNAVYTRTIDWFRFWLMDQTDPSPEKAAQYARWRDLRALKDRSPSPTPAP</sequence>
<evidence type="ECO:0000256" key="1">
    <source>
        <dbReference type="ARBA" id="ARBA00022801"/>
    </source>
</evidence>
<dbReference type="PANTHER" id="PTHR42776">
    <property type="entry name" value="SERINE PEPTIDASE S9 FAMILY MEMBER"/>
    <property type="match status" value="1"/>
</dbReference>
<dbReference type="SUPFAM" id="SSF53474">
    <property type="entry name" value="alpha/beta-Hydrolases"/>
    <property type="match status" value="1"/>
</dbReference>
<keyword evidence="1" id="KW-0378">Hydrolase</keyword>
<gene>
    <name evidence="5" type="ORF">PQU94_04310</name>
</gene>
<evidence type="ECO:0000259" key="4">
    <source>
        <dbReference type="Pfam" id="PF00326"/>
    </source>
</evidence>
<dbReference type="InterPro" id="IPR053536">
    <property type="entry name" value="Lasso_peptide_isopeptidase"/>
</dbReference>
<accession>A0ABT5IBI5</accession>
<protein>
    <submittedName>
        <fullName evidence="5">Atxe2 family lasso peptide isopeptidase</fullName>
    </submittedName>
</protein>
<dbReference type="Pfam" id="PF07676">
    <property type="entry name" value="PD40"/>
    <property type="match status" value="1"/>
</dbReference>
<dbReference type="NCBIfam" id="NF033523">
    <property type="entry name" value="lasso_peptidase"/>
    <property type="match status" value="1"/>
</dbReference>
<keyword evidence="2" id="KW-0720">Serine protease</keyword>
<dbReference type="InterPro" id="IPR001375">
    <property type="entry name" value="Peptidase_S9_cat"/>
</dbReference>
<dbReference type="Pfam" id="PF00326">
    <property type="entry name" value="Peptidase_S9"/>
    <property type="match status" value="1"/>
</dbReference>
<feature type="chain" id="PRO_5046468915" evidence="3">
    <location>
        <begin position="31"/>
        <end position="695"/>
    </location>
</feature>
<keyword evidence="6" id="KW-1185">Reference proteome</keyword>